<dbReference type="Proteomes" id="UP000246715">
    <property type="component" value="Segment"/>
</dbReference>
<name>A7IU80_PBCVM</name>
<gene>
    <name evidence="1" type="primary">m350L</name>
    <name evidence="1" type="ORF">MT325_m350L</name>
</gene>
<proteinExistence type="predicted"/>
<accession>A7IU80</accession>
<organism evidence="1 2">
    <name type="scientific">Paramecium bursaria Chlorella virus MT325</name>
    <name type="common">PBCV-MT325</name>
    <dbReference type="NCBI Taxonomy" id="346932"/>
    <lineage>
        <taxon>Viruses</taxon>
        <taxon>Varidnaviria</taxon>
        <taxon>Bamfordvirae</taxon>
        <taxon>Nucleocytoviricota</taxon>
        <taxon>Megaviricetes</taxon>
        <taxon>Algavirales</taxon>
        <taxon>Phycodnaviridae</taxon>
        <taxon>Chlorovirus</taxon>
        <taxon>Chlorovirus conductrix</taxon>
        <taxon>Paramecium bursaria Chlorella virus A1</taxon>
    </lineage>
</organism>
<evidence type="ECO:0000313" key="2">
    <source>
        <dbReference type="Proteomes" id="UP000246715"/>
    </source>
</evidence>
<dbReference type="EMBL" id="DQ491001">
    <property type="protein sequence ID" value="ABT13904.1"/>
    <property type="molecule type" value="Genomic_DNA"/>
</dbReference>
<sequence>MYQSLLFANSMRMLTSRVLQVQQVDSSPNVWTYWNCNQRGVHPSVPPRTWVSLLVLAVSTTLPPPLREVMVSRTILPTTASIAHSLGMSMRKFSLELPRRVRTTDLVQRAG</sequence>
<protein>
    <submittedName>
        <fullName evidence="1">Uncharacterized protein m350L</fullName>
    </submittedName>
</protein>
<evidence type="ECO:0000313" key="1">
    <source>
        <dbReference type="EMBL" id="ABT13904.1"/>
    </source>
</evidence>
<reference evidence="1 2" key="1">
    <citation type="journal article" date="2007" name="Virology">
        <title>Sequence and annotation of the 314-kb MT325 and the 321-kb FR483 viruses that infect Chlorella Pbi.</title>
        <authorList>
            <person name="Fitzgerald L.A."/>
            <person name="Graves M.V."/>
            <person name="Li X."/>
            <person name="Feldblyum T."/>
            <person name="Hartigan J."/>
            <person name="Van Etten J.L."/>
        </authorList>
    </citation>
    <scope>NUCLEOTIDE SEQUENCE [LARGE SCALE GENOMIC DNA]</scope>
    <source>
        <strain evidence="1 2">MT325</strain>
    </source>
</reference>
<organismHost>
    <name type="scientific">Paramecium bursaria</name>
    <dbReference type="NCBI Taxonomy" id="74790"/>
</organismHost>